<organism evidence="1 2">
    <name type="scientific">Metapseudomonas boanensis</name>
    <dbReference type="NCBI Taxonomy" id="2822138"/>
    <lineage>
        <taxon>Bacteria</taxon>
        <taxon>Pseudomonadati</taxon>
        <taxon>Pseudomonadota</taxon>
        <taxon>Gammaproteobacteria</taxon>
        <taxon>Pseudomonadales</taxon>
        <taxon>Pseudomonadaceae</taxon>
        <taxon>Metapseudomonas</taxon>
    </lineage>
</organism>
<evidence type="ECO:0000313" key="2">
    <source>
        <dbReference type="Proteomes" id="UP001519667"/>
    </source>
</evidence>
<proteinExistence type="predicted"/>
<dbReference type="Proteomes" id="UP001519667">
    <property type="component" value="Unassembled WGS sequence"/>
</dbReference>
<evidence type="ECO:0000313" key="1">
    <source>
        <dbReference type="EMBL" id="MBT8769195.1"/>
    </source>
</evidence>
<dbReference type="Gene3D" id="2.120.10.30">
    <property type="entry name" value="TolB, C-terminal domain"/>
    <property type="match status" value="1"/>
</dbReference>
<sequence>MAGVSVLLLGFTTVPAWRHLYPASAAPGWSMQVRFDAIERVSALAPDGRGGLYVSQEFDDGKGRILRLGANGDSKAVETGLSKPDGMVPYRGGVVFSQEGGEQPVYWMNDHGIQQLLSGANIEGVATDGHFLYAIEDLKSDGRLLRYNPESGATETLRSGLEEAEAVTACPDGRLFYSEKKRGQIKQLLPDGNDRIVLDGLNAPGFLLCNREGLWVTEDTTHMARLLLMDSQGHVHEILTHLRSAQTLVETAPGLYLLAEQGRNRVLELKRTEKN</sequence>
<reference evidence="1 2" key="1">
    <citation type="submission" date="2021-04" db="EMBL/GenBank/DDBJ databases">
        <title>Pseudomonas boanensis sp. nov., a bacterium isolated from river water used for household purposes in Boane District, Mozambique.</title>
        <authorList>
            <person name="Nicklasson M."/>
            <person name="Martin-Rodriguez A.J."/>
            <person name="Thorell K."/>
            <person name="Neves L."/>
            <person name="Mussagy A."/>
            <person name="Rydberg H.A."/>
            <person name="Hernroth B."/>
            <person name="Svensson-Stadler L."/>
            <person name="Sjoling A."/>
        </authorList>
    </citation>
    <scope>NUCLEOTIDE SEQUENCE [LARGE SCALE GENOMIC DNA]</scope>
    <source>
        <strain evidence="1 2">DB1</strain>
    </source>
</reference>
<name>A0ABS5XNF3_9GAMM</name>
<dbReference type="InterPro" id="IPR011042">
    <property type="entry name" value="6-blade_b-propeller_TolB-like"/>
</dbReference>
<evidence type="ECO:0008006" key="3">
    <source>
        <dbReference type="Google" id="ProtNLM"/>
    </source>
</evidence>
<comment type="caution">
    <text evidence="1">The sequence shown here is derived from an EMBL/GenBank/DDBJ whole genome shotgun (WGS) entry which is preliminary data.</text>
</comment>
<dbReference type="EMBL" id="JAGTIS010000022">
    <property type="protein sequence ID" value="MBT8769195.1"/>
    <property type="molecule type" value="Genomic_DNA"/>
</dbReference>
<accession>A0ABS5XNF3</accession>
<protein>
    <recommendedName>
        <fullName evidence="3">Strictosidine synthase</fullName>
    </recommendedName>
</protein>
<keyword evidence="2" id="KW-1185">Reference proteome</keyword>
<gene>
    <name evidence="1" type="ORF">J7302_24110</name>
</gene>
<dbReference type="SUPFAM" id="SSF101898">
    <property type="entry name" value="NHL repeat"/>
    <property type="match status" value="1"/>
</dbReference>